<evidence type="ECO:0000259" key="2">
    <source>
        <dbReference type="PROSITE" id="PS51140"/>
    </source>
</evidence>
<dbReference type="Proteomes" id="UP000001610">
    <property type="component" value="Unassembled WGS sequence"/>
</dbReference>
<accession>G3J7V9</accession>
<dbReference type="VEuPathDB" id="FungiDB:CCM_01029"/>
<evidence type="ECO:0000256" key="1">
    <source>
        <dbReference type="SAM" id="MobiDB-lite"/>
    </source>
</evidence>
<evidence type="ECO:0000313" key="3">
    <source>
        <dbReference type="EMBL" id="EGX96373.1"/>
    </source>
</evidence>
<dbReference type="InterPro" id="IPR009060">
    <property type="entry name" value="UBA-like_sf"/>
</dbReference>
<dbReference type="InterPro" id="IPR052586">
    <property type="entry name" value="ASCC2"/>
</dbReference>
<dbReference type="PANTHER" id="PTHR21494:SF0">
    <property type="entry name" value="ACTIVATING SIGNAL COINTEGRATOR 1 COMPLEX SUBUNIT 2"/>
    <property type="match status" value="1"/>
</dbReference>
<dbReference type="Pfam" id="PF02845">
    <property type="entry name" value="CUE"/>
    <property type="match status" value="1"/>
</dbReference>
<dbReference type="KEGG" id="cmt:CCM_01029"/>
<dbReference type="Gene3D" id="1.10.8.10">
    <property type="entry name" value="DNA helicase RuvA subunit, C-terminal domain"/>
    <property type="match status" value="1"/>
</dbReference>
<dbReference type="PANTHER" id="PTHR21494">
    <property type="entry name" value="ACTIVATING SIGNAL COINTEGRATOR 1 COMPLEX SUBUNIT 2 ASC-1 COMPLEX SUBUNIT P100"/>
    <property type="match status" value="1"/>
</dbReference>
<dbReference type="InterPro" id="IPR003892">
    <property type="entry name" value="CUE"/>
</dbReference>
<protein>
    <submittedName>
        <fullName evidence="3">CUE domain protein</fullName>
    </submittedName>
</protein>
<gene>
    <name evidence="3" type="ORF">CCM_01029</name>
</gene>
<dbReference type="RefSeq" id="XP_006666250.1">
    <property type="nucleotide sequence ID" value="XM_006666187.1"/>
</dbReference>
<feature type="region of interest" description="Disordered" evidence="1">
    <location>
        <begin position="397"/>
        <end position="428"/>
    </location>
</feature>
<dbReference type="HOGENOM" id="CLU_026590_0_0_1"/>
<dbReference type="PROSITE" id="PS51140">
    <property type="entry name" value="CUE"/>
    <property type="match status" value="1"/>
</dbReference>
<feature type="domain" description="CUE" evidence="2">
    <location>
        <begin position="328"/>
        <end position="371"/>
    </location>
</feature>
<dbReference type="InParanoid" id="G3J7V9"/>
<sequence>MAKLPSLAAYPPAVWRHKLSPAEWASLQKAWVTLLQANTSAPASNLAKALSEDDSSLTRFLTSFAHEVASPDASHPPSPALLKAVLQLTAVSTSLKLVSDLDKFEYLANLARIYPKKLAAPVLAQAFTSPHAAAVESSLTALKKTLIAHLEAGIRGDLALAEARLAQLNTLLHASVHACTLFLAGDDFVDALIAGYTVTNPPLRRALVATLYLCLVGLVEARPVSWSMLSDVLFALTAATDAHRRGPLNAKDSLVPALVASTPLCKVLRARAAPDGTAMPNLEKRIAALEAMGKGGAVLRPKRMVRRRVDKGKSRQTDDDAGAEVHVCRMNQLTQVQDLFPELGAGFVAKCLDEYNDDVEQVVANLLSESLPPYLATADRSELLYVSDKIIPPALPTYMSRSSSHNQPLPDMAPRSTPPKGRTRRNIYDDDELDRLVVNTAKLSFGKRPARTADQLLADRSSAPAKAAILSALTAFDSDDDERDDTYDADDVGGTVDASADHEAVASHHAHEEVLFRAFQTDPRVFDRDAATRRSAARGQLRTDTGNTMADEALEGWALMVTRNPGQMRRLEAKFAFSGQQQDLGRTAWRDSGAEDSDAGGAGGRGGRGTGGRRGGRGGGGGGRGRGGGNVAGPIGEKGTANARKSKEANKGSRANHNRKAGHAKKIARGGFAG</sequence>
<name>G3J7V9_CORMM</name>
<dbReference type="SUPFAM" id="SSF46934">
    <property type="entry name" value="UBA-like"/>
    <property type="match status" value="1"/>
</dbReference>
<feature type="compositionally biased region" description="Basic residues" evidence="1">
    <location>
        <begin position="654"/>
        <end position="668"/>
    </location>
</feature>
<dbReference type="InterPro" id="IPR041800">
    <property type="entry name" value="ASCC2_CUE"/>
</dbReference>
<dbReference type="OrthoDB" id="5577209at2759"/>
<feature type="region of interest" description="Disordered" evidence="1">
    <location>
        <begin position="582"/>
        <end position="674"/>
    </location>
</feature>
<reference evidence="3 4" key="1">
    <citation type="journal article" date="2011" name="Genome Biol.">
        <title>Genome sequence of the insect pathogenic fungus Cordyceps militaris, a valued traditional Chinese medicine.</title>
        <authorList>
            <person name="Zheng P."/>
            <person name="Xia Y."/>
            <person name="Xiao G."/>
            <person name="Xiong C."/>
            <person name="Hu X."/>
            <person name="Zhang S."/>
            <person name="Zheng H."/>
            <person name="Huang Y."/>
            <person name="Zhou Y."/>
            <person name="Wang S."/>
            <person name="Zhao G.P."/>
            <person name="Liu X."/>
            <person name="St Leger R.J."/>
            <person name="Wang C."/>
        </authorList>
    </citation>
    <scope>NUCLEOTIDE SEQUENCE [LARGE SCALE GENOMIC DNA]</scope>
    <source>
        <strain evidence="3 4">CM01</strain>
    </source>
</reference>
<evidence type="ECO:0000313" key="4">
    <source>
        <dbReference type="Proteomes" id="UP000001610"/>
    </source>
</evidence>
<organism evidence="3 4">
    <name type="scientific">Cordyceps militaris (strain CM01)</name>
    <name type="common">Caterpillar fungus</name>
    <dbReference type="NCBI Taxonomy" id="983644"/>
    <lineage>
        <taxon>Eukaryota</taxon>
        <taxon>Fungi</taxon>
        <taxon>Dikarya</taxon>
        <taxon>Ascomycota</taxon>
        <taxon>Pezizomycotina</taxon>
        <taxon>Sordariomycetes</taxon>
        <taxon>Hypocreomycetidae</taxon>
        <taxon>Hypocreales</taxon>
        <taxon>Cordycipitaceae</taxon>
        <taxon>Cordyceps</taxon>
    </lineage>
</organism>
<proteinExistence type="predicted"/>
<dbReference type="AlphaFoldDB" id="G3J7V9"/>
<keyword evidence="4" id="KW-1185">Reference proteome</keyword>
<feature type="compositionally biased region" description="Gly residues" evidence="1">
    <location>
        <begin position="600"/>
        <end position="631"/>
    </location>
</feature>
<dbReference type="GeneID" id="18163062"/>
<dbReference type="SMART" id="SM00546">
    <property type="entry name" value="CUE"/>
    <property type="match status" value="1"/>
</dbReference>
<dbReference type="OMA" id="KMSLVTQ"/>
<dbReference type="EMBL" id="JH126399">
    <property type="protein sequence ID" value="EGX96373.1"/>
    <property type="molecule type" value="Genomic_DNA"/>
</dbReference>
<dbReference type="CDD" id="cd14364">
    <property type="entry name" value="CUE_ASCC2"/>
    <property type="match status" value="1"/>
</dbReference>
<dbReference type="eggNOG" id="ENOG502RV3A">
    <property type="taxonomic scope" value="Eukaryota"/>
</dbReference>
<dbReference type="GO" id="GO:0043130">
    <property type="term" value="F:ubiquitin binding"/>
    <property type="evidence" value="ECO:0007669"/>
    <property type="project" value="InterPro"/>
</dbReference>